<accession>A0ABN9VXV6</accession>
<comment type="caution">
    <text evidence="2">The sequence shown here is derived from an EMBL/GenBank/DDBJ whole genome shotgun (WGS) entry which is preliminary data.</text>
</comment>
<name>A0ABN9VXV6_9DINO</name>
<organism evidence="2 3">
    <name type="scientific">Prorocentrum cordatum</name>
    <dbReference type="NCBI Taxonomy" id="2364126"/>
    <lineage>
        <taxon>Eukaryota</taxon>
        <taxon>Sar</taxon>
        <taxon>Alveolata</taxon>
        <taxon>Dinophyceae</taxon>
        <taxon>Prorocentrales</taxon>
        <taxon>Prorocentraceae</taxon>
        <taxon>Prorocentrum</taxon>
    </lineage>
</organism>
<dbReference type="Proteomes" id="UP001189429">
    <property type="component" value="Unassembled WGS sequence"/>
</dbReference>
<protein>
    <submittedName>
        <fullName evidence="2">Uncharacterized protein</fullName>
    </submittedName>
</protein>
<gene>
    <name evidence="2" type="ORF">PCOR1329_LOCUS61145</name>
</gene>
<reference evidence="2" key="1">
    <citation type="submission" date="2023-10" db="EMBL/GenBank/DDBJ databases">
        <authorList>
            <person name="Chen Y."/>
            <person name="Shah S."/>
            <person name="Dougan E. K."/>
            <person name="Thang M."/>
            <person name="Chan C."/>
        </authorList>
    </citation>
    <scope>NUCLEOTIDE SEQUENCE [LARGE SCALE GENOMIC DNA]</scope>
</reference>
<evidence type="ECO:0000256" key="1">
    <source>
        <dbReference type="SAM" id="MobiDB-lite"/>
    </source>
</evidence>
<sequence>MAENHTIPNSPIDAITVPRQSLLDGAPAMRLPRRALSTTVALPLRRPAGLARSGTEGKANSQRMQPQTDCGRELVLRASRRHWRHAVPRKLMAEALKKLEYFSSGSIFLECLVFRSSAWRRPRRHACPLRACGGAATYKYWRPSIWGVATHALCVAATIC</sequence>
<keyword evidence="3" id="KW-1185">Reference proteome</keyword>
<feature type="region of interest" description="Disordered" evidence="1">
    <location>
        <begin position="47"/>
        <end position="66"/>
    </location>
</feature>
<dbReference type="EMBL" id="CAUYUJ010017685">
    <property type="protein sequence ID" value="CAK0876958.1"/>
    <property type="molecule type" value="Genomic_DNA"/>
</dbReference>
<evidence type="ECO:0000313" key="2">
    <source>
        <dbReference type="EMBL" id="CAK0876958.1"/>
    </source>
</evidence>
<proteinExistence type="predicted"/>
<evidence type="ECO:0000313" key="3">
    <source>
        <dbReference type="Proteomes" id="UP001189429"/>
    </source>
</evidence>